<evidence type="ECO:0000256" key="1">
    <source>
        <dbReference type="ARBA" id="ARBA00022555"/>
    </source>
</evidence>
<evidence type="ECO:0000256" key="3">
    <source>
        <dbReference type="ARBA" id="ARBA00022884"/>
    </source>
</evidence>
<feature type="domain" description="NFACT RNA-binding" evidence="6">
    <location>
        <begin position="473"/>
        <end position="567"/>
    </location>
</feature>
<dbReference type="EMBL" id="JBBMFE010000002">
    <property type="protein sequence ID" value="MEQ2471428.1"/>
    <property type="molecule type" value="Genomic_DNA"/>
</dbReference>
<dbReference type="Gene3D" id="2.30.310.10">
    <property type="entry name" value="ibrinogen binding protein from staphylococcus aureus domain"/>
    <property type="match status" value="1"/>
</dbReference>
<gene>
    <name evidence="5" type="primary">rqcH</name>
    <name evidence="7" type="ORF">WMO29_02780</name>
</gene>
<dbReference type="InterPro" id="IPR051608">
    <property type="entry name" value="RQC_Subunit_NEMF"/>
</dbReference>
<dbReference type="HAMAP" id="MF_00844_B">
    <property type="entry name" value="RqcH_B"/>
    <property type="match status" value="1"/>
</dbReference>
<keyword evidence="2 5" id="KW-0699">rRNA-binding</keyword>
<dbReference type="Gene3D" id="1.10.8.50">
    <property type="match status" value="1"/>
</dbReference>
<comment type="subunit">
    <text evidence="5">Associates with stalled 50S ribosomal subunits. Binds to RqcP.</text>
</comment>
<evidence type="ECO:0000256" key="5">
    <source>
        <dbReference type="HAMAP-Rule" id="MF_00844"/>
    </source>
</evidence>
<dbReference type="InterPro" id="IPR043682">
    <property type="entry name" value="RqcH_bacterial"/>
</dbReference>
<dbReference type="RefSeq" id="WP_349163669.1">
    <property type="nucleotide sequence ID" value="NZ_JBBMFE010000002.1"/>
</dbReference>
<dbReference type="PANTHER" id="PTHR15239:SF6">
    <property type="entry name" value="RIBOSOME QUALITY CONTROL COMPLEX SUBUNIT NEMF"/>
    <property type="match status" value="1"/>
</dbReference>
<dbReference type="Pfam" id="PF05833">
    <property type="entry name" value="NFACT_N"/>
    <property type="match status" value="1"/>
</dbReference>
<keyword evidence="4 5" id="KW-0648">Protein biosynthesis</keyword>
<keyword evidence="8" id="KW-1185">Reference proteome</keyword>
<sequence length="594" mass="66782">MAFDGITVSCLRKELSDKLTGGRITKIVQSEADELLLTIKNNANQYRLLLSASASLPLAYLTDKNKPAPMTAPGFCMLLRKHLGGGRIVAVTQPSLERILHFHIEHLDEMGDLCRKTLIVELMGKHSNLIFCKEDGMILDSIKHVSLAVSSVREVLPGRTYFIPHTQEKLDPLTVAPVEMVSAICDKPAPLSKAIYTTLTGFSPVMAEELCHRASVESARPAGALTAPEREMLSHQLLRLMETVKDGDFEPRIYYRNAASVSTDTTFSQFGQSLEPVEFSAVPLTIYEEMNAQPFESVSALLESYYATKNTLTRIRQKSSDLRRIVQTALDRSRKKYDLQSRQLADTEKREKYKIWGELIHTYGYGVPEGAKSMQALNYYTNEEVSIPLDPTLSAQENAKKYFDKYGKLKRTFEAVTTLLAETKSEVEHLESVQTALDMALSEEDLVQIKEELVESGYIRRKIGGKKVKITSKPYHYVSSDGFDIYVGKNNFQNDELTFQFATGNDWWFHAKGAPGSHVIVKANSRELPDRTFEEAGRLAAYYSKNRGGDKVEIDYVQKKQVKKPGGAKPGFVVYYTNYSLMIDSDISDIRQVD</sequence>
<comment type="caution">
    <text evidence="7">The sequence shown here is derived from an EMBL/GenBank/DDBJ whole genome shotgun (WGS) entry which is preliminary data.</text>
</comment>
<evidence type="ECO:0000259" key="6">
    <source>
        <dbReference type="Pfam" id="PF05670"/>
    </source>
</evidence>
<protein>
    <recommendedName>
        <fullName evidence="5">Rqc2 homolog RqcH</fullName>
        <shortName evidence="5">RqcH</shortName>
    </recommendedName>
</protein>
<evidence type="ECO:0000256" key="2">
    <source>
        <dbReference type="ARBA" id="ARBA00022730"/>
    </source>
</evidence>
<evidence type="ECO:0000313" key="8">
    <source>
        <dbReference type="Proteomes" id="UP001438008"/>
    </source>
</evidence>
<comment type="similarity">
    <text evidence="5">Belongs to the NEMF family.</text>
</comment>
<evidence type="ECO:0000313" key="7">
    <source>
        <dbReference type="EMBL" id="MEQ2471428.1"/>
    </source>
</evidence>
<keyword evidence="3 5" id="KW-0694">RNA-binding</keyword>
<keyword evidence="1 5" id="KW-0820">tRNA-binding</keyword>
<dbReference type="Proteomes" id="UP001438008">
    <property type="component" value="Unassembled WGS sequence"/>
</dbReference>
<name>A0ABV1FFY8_9FIRM</name>
<accession>A0ABV1FFY8</accession>
<reference evidence="7 8" key="1">
    <citation type="submission" date="2024-03" db="EMBL/GenBank/DDBJ databases">
        <title>Human intestinal bacterial collection.</title>
        <authorList>
            <person name="Pauvert C."/>
            <person name="Hitch T.C.A."/>
            <person name="Clavel T."/>
        </authorList>
    </citation>
    <scope>NUCLEOTIDE SEQUENCE [LARGE SCALE GENOMIC DNA]</scope>
    <source>
        <strain evidence="7 8">CLA-AA-H132</strain>
    </source>
</reference>
<dbReference type="InterPro" id="IPR008532">
    <property type="entry name" value="NFACT_RNA-bd"/>
</dbReference>
<dbReference type="Pfam" id="PF05670">
    <property type="entry name" value="NFACT-R_1"/>
    <property type="match status" value="1"/>
</dbReference>
<evidence type="ECO:0000256" key="4">
    <source>
        <dbReference type="ARBA" id="ARBA00022917"/>
    </source>
</evidence>
<organism evidence="7 8">
    <name type="scientific">Laedolimicola intestinihominis</name>
    <dbReference type="NCBI Taxonomy" id="3133166"/>
    <lineage>
        <taxon>Bacteria</taxon>
        <taxon>Bacillati</taxon>
        <taxon>Bacillota</taxon>
        <taxon>Clostridia</taxon>
        <taxon>Lachnospirales</taxon>
        <taxon>Lachnospiraceae</taxon>
        <taxon>Laedolimicola</taxon>
    </lineage>
</organism>
<comment type="function">
    <text evidence="5">Key component of the ribosome quality control system (RQC), a ribosome-associated complex that mediates the extraction of incompletely synthesized nascent chains from stalled ribosomes and their subsequent degradation. RqcH recruits Ala-charged tRNA, and with RqcP directs the elongation of stalled nascent chains on 50S ribosomal subunits, leading to non-templated C-terminal alanine extensions (Ala tail). The Ala tail promotes nascent chain degradation. May add between 1 and at least 8 Ala residues. Binds to stalled 50S ribosomal subunits.</text>
</comment>
<proteinExistence type="inferred from homology"/>
<dbReference type="PANTHER" id="PTHR15239">
    <property type="entry name" value="NUCLEAR EXPORT MEDIATOR FACTOR NEMF"/>
    <property type="match status" value="1"/>
</dbReference>